<gene>
    <name evidence="1" type="ORF">AB1Y20_003612</name>
</gene>
<sequence length="388" mass="43612">MGFVWLDRHLHKNGGSTVRELMRRHEEAGGCVYWGYSLSAESWPRLLRLLRSLNSSEARPPSLCVEEHGSAASARFVTTHLPDLLRLRELYRQQRVRVPIVLTTRVREPLSYYLSFYRWKILGMQLHGNRIALSPGHEAINPIGSSFLEWTPPNLQSVGLLHGDVELFAGLRQGGFPGVRAGRRRPHPYWVANHRFEARHFKALLRVLSSFDVVAPLEQFDAASLLTAELTGLPPLQAARLPLAWMPFLVLRPRATRPCVQLGEEDRVVSPRALGVPQGVNTSYAFICPDMAACRAHVHRIAPWDYKLYRHVARQFRARPRAVRPLPPSAGCSSSRRSACCCTQGNICFNMTGRERRWRRPAACLPGSDAMKEAVATAMRGVCCSKAA</sequence>
<organism evidence="1 2">
    <name type="scientific">Prymnesium parvum</name>
    <name type="common">Toxic golden alga</name>
    <dbReference type="NCBI Taxonomy" id="97485"/>
    <lineage>
        <taxon>Eukaryota</taxon>
        <taxon>Haptista</taxon>
        <taxon>Haptophyta</taxon>
        <taxon>Prymnesiophyceae</taxon>
        <taxon>Prymnesiales</taxon>
        <taxon>Prymnesiaceae</taxon>
        <taxon>Prymnesium</taxon>
    </lineage>
</organism>
<dbReference type="Proteomes" id="UP001515480">
    <property type="component" value="Unassembled WGS sequence"/>
</dbReference>
<accession>A0AB34J585</accession>
<keyword evidence="2" id="KW-1185">Reference proteome</keyword>
<dbReference type="EMBL" id="JBGBPQ010000012">
    <property type="protein sequence ID" value="KAL1514514.1"/>
    <property type="molecule type" value="Genomic_DNA"/>
</dbReference>
<comment type="caution">
    <text evidence="1">The sequence shown here is derived from an EMBL/GenBank/DDBJ whole genome shotgun (WGS) entry which is preliminary data.</text>
</comment>
<protein>
    <submittedName>
        <fullName evidence="1">Uncharacterized protein</fullName>
    </submittedName>
</protein>
<evidence type="ECO:0000313" key="1">
    <source>
        <dbReference type="EMBL" id="KAL1514514.1"/>
    </source>
</evidence>
<name>A0AB34J585_PRYPA</name>
<dbReference type="AlphaFoldDB" id="A0AB34J585"/>
<reference evidence="1 2" key="1">
    <citation type="journal article" date="2024" name="Science">
        <title>Giant polyketide synthase enzymes in the biosynthesis of giant marine polyether toxins.</title>
        <authorList>
            <person name="Fallon T.R."/>
            <person name="Shende V.V."/>
            <person name="Wierzbicki I.H."/>
            <person name="Pendleton A.L."/>
            <person name="Watervoot N.F."/>
            <person name="Auber R.P."/>
            <person name="Gonzalez D.J."/>
            <person name="Wisecaver J.H."/>
            <person name="Moore B.S."/>
        </authorList>
    </citation>
    <scope>NUCLEOTIDE SEQUENCE [LARGE SCALE GENOMIC DNA]</scope>
    <source>
        <strain evidence="1 2">12B1</strain>
    </source>
</reference>
<evidence type="ECO:0000313" key="2">
    <source>
        <dbReference type="Proteomes" id="UP001515480"/>
    </source>
</evidence>
<proteinExistence type="predicted"/>